<dbReference type="AlphaFoldDB" id="A0A9Q0MI79"/>
<evidence type="ECO:0000313" key="5">
    <source>
        <dbReference type="Proteomes" id="UP001142055"/>
    </source>
</evidence>
<dbReference type="Pfam" id="PF23070">
    <property type="entry name" value="DUF7043"/>
    <property type="match status" value="1"/>
</dbReference>
<evidence type="ECO:0000259" key="3">
    <source>
        <dbReference type="Pfam" id="PF23071"/>
    </source>
</evidence>
<name>A0A9Q0MI79_BLOTA</name>
<dbReference type="Pfam" id="PF23071">
    <property type="entry name" value="DUF7044"/>
    <property type="match status" value="1"/>
</dbReference>
<dbReference type="Pfam" id="PF23069">
    <property type="entry name" value="DUF7042"/>
    <property type="match status" value="1"/>
</dbReference>
<dbReference type="GO" id="GO:0061909">
    <property type="term" value="P:autophagosome-lysosome fusion"/>
    <property type="evidence" value="ECO:0007669"/>
    <property type="project" value="TreeGrafter"/>
</dbReference>
<protein>
    <submittedName>
        <fullName evidence="4">Uncharacterized protein</fullName>
    </submittedName>
</protein>
<comment type="caution">
    <text evidence="4">The sequence shown here is derived from an EMBL/GenBank/DDBJ whole genome shotgun (WGS) entry which is preliminary data.</text>
</comment>
<feature type="domain" description="DUF7043" evidence="2">
    <location>
        <begin position="201"/>
        <end position="312"/>
    </location>
</feature>
<evidence type="ECO:0000259" key="2">
    <source>
        <dbReference type="Pfam" id="PF23070"/>
    </source>
</evidence>
<proteinExistence type="predicted"/>
<dbReference type="OMA" id="FRCVAIY"/>
<sequence length="489" mass="56680">MNGDKYIIENRSDRCVRCLVINERHPNILQYKETAYGCYSKNTFDICFDINGDAPLYSLFRVNTSPIKCPFNGPYLFSYSKGINECRDPLSEIGECTDDKRLLLKFKACADVYGSESRVEELECIAEWKESNNKYLVGKLHHSSATSHEDKFRCFVIEKNNSDPIESYNIGQSGDASCDGLFSPRDGLRTFKIRKTNRIEPKCDFPNWLVDNRHWKTLDNRQKYDFSGGKTFIVTNERGDNVERHSKCIESDDISFLYKFNASRFVLHTTLGCKSGFTCLHAYLREERIVELQMGKIVPHFAEACSVQNFNPATTRFTTLTTFDHNTRECYLKGIFSIRSKLAHYGITNHRINNSNYSRLVSFLDSRFICQEKSLRLKSNCDDQDQFQFSCSNDNRVKNLKCRGGWRENNTQWFLVSFIEKFNYEYCISLNMLTNEIKMIPNSHFCFRENHQTFDKSGTLNNQVFGFDQLSNNGVPTPVVSFNLINEGK</sequence>
<dbReference type="PANTHER" id="PTHR22255:SF9">
    <property type="entry name" value="LP06548P"/>
    <property type="match status" value="1"/>
</dbReference>
<organism evidence="4 5">
    <name type="scientific">Blomia tropicalis</name>
    <name type="common">Mite</name>
    <dbReference type="NCBI Taxonomy" id="40697"/>
    <lineage>
        <taxon>Eukaryota</taxon>
        <taxon>Metazoa</taxon>
        <taxon>Ecdysozoa</taxon>
        <taxon>Arthropoda</taxon>
        <taxon>Chelicerata</taxon>
        <taxon>Arachnida</taxon>
        <taxon>Acari</taxon>
        <taxon>Acariformes</taxon>
        <taxon>Sarcoptiformes</taxon>
        <taxon>Astigmata</taxon>
        <taxon>Glycyphagoidea</taxon>
        <taxon>Echimyopodidae</taxon>
        <taxon>Blomia</taxon>
    </lineage>
</organism>
<gene>
    <name evidence="4" type="ORF">RDWZM_003427</name>
</gene>
<dbReference type="InterPro" id="IPR055472">
    <property type="entry name" value="DUF7044"/>
</dbReference>
<dbReference type="EMBL" id="JAPWDV010000001">
    <property type="protein sequence ID" value="KAJ6224882.1"/>
    <property type="molecule type" value="Genomic_DNA"/>
</dbReference>
<reference evidence="4" key="1">
    <citation type="submission" date="2022-12" db="EMBL/GenBank/DDBJ databases">
        <title>Genome assemblies of Blomia tropicalis.</title>
        <authorList>
            <person name="Cui Y."/>
        </authorList>
    </citation>
    <scope>NUCLEOTIDE SEQUENCE</scope>
    <source>
        <tissue evidence="4">Adult mites</tissue>
    </source>
</reference>
<dbReference type="InterPro" id="IPR055470">
    <property type="entry name" value="DUF7042"/>
</dbReference>
<dbReference type="InterPro" id="IPR055471">
    <property type="entry name" value="DUF7043"/>
</dbReference>
<dbReference type="Proteomes" id="UP001142055">
    <property type="component" value="Chromosome 1"/>
</dbReference>
<feature type="domain" description="DUF7042" evidence="1">
    <location>
        <begin position="66"/>
        <end position="194"/>
    </location>
</feature>
<feature type="domain" description="DUF7044" evidence="3">
    <location>
        <begin position="2"/>
        <end position="48"/>
    </location>
</feature>
<evidence type="ECO:0000313" key="4">
    <source>
        <dbReference type="EMBL" id="KAJ6224882.1"/>
    </source>
</evidence>
<keyword evidence="5" id="KW-1185">Reference proteome</keyword>
<accession>A0A9Q0MI79</accession>
<evidence type="ECO:0000259" key="1">
    <source>
        <dbReference type="Pfam" id="PF23069"/>
    </source>
</evidence>
<dbReference type="PANTHER" id="PTHR22255">
    <property type="entry name" value="LP06548P"/>
    <property type="match status" value="1"/>
</dbReference>